<name>A0A523XLE1_UNCT6</name>
<gene>
    <name evidence="1" type="ORF">E3J38_06265</name>
</gene>
<sequence length="257" mass="28911">MLKLLAKVKKTRRLDSFRGEDSLLRSRVHCYVAIKSAARSTMKLPKGLKGKSVRVLRTYIHPWEIKPGDLIVLDTNESRAAVKKHVRTSVGKRAEVVFGSKNVTVGDFNSDGLKEYAIENAFLRSIISPDYGARILELWNLGTDKNELYGGNSYEPGGYIEIGGVEESLSRIGSPGDLWNASYRKRDVAGSDLGFEHNLKKKEGLKEVKSFFVLPDAPVLCQFSTFEYKPKKPKKKKRKIPETELEYVPRIFFAIGG</sequence>
<dbReference type="GO" id="GO:0030246">
    <property type="term" value="F:carbohydrate binding"/>
    <property type="evidence" value="ECO:0007669"/>
    <property type="project" value="InterPro"/>
</dbReference>
<accession>A0A523XLE1</accession>
<dbReference type="SUPFAM" id="SSF74650">
    <property type="entry name" value="Galactose mutarotase-like"/>
    <property type="match status" value="1"/>
</dbReference>
<evidence type="ECO:0000313" key="2">
    <source>
        <dbReference type="Proteomes" id="UP000315534"/>
    </source>
</evidence>
<dbReference type="Proteomes" id="UP000315534">
    <property type="component" value="Unassembled WGS sequence"/>
</dbReference>
<reference evidence="1 2" key="1">
    <citation type="submission" date="2019-03" db="EMBL/GenBank/DDBJ databases">
        <title>Metabolic potential of uncultured bacteria and archaea associated with petroleum seepage in deep-sea sediments.</title>
        <authorList>
            <person name="Dong X."/>
            <person name="Hubert C."/>
        </authorList>
    </citation>
    <scope>NUCLEOTIDE SEQUENCE [LARGE SCALE GENOMIC DNA]</scope>
    <source>
        <strain evidence="1">E29_bin36</strain>
    </source>
</reference>
<dbReference type="EMBL" id="SOIP01000369">
    <property type="protein sequence ID" value="TET80118.1"/>
    <property type="molecule type" value="Genomic_DNA"/>
</dbReference>
<comment type="caution">
    <text evidence="1">The sequence shown here is derived from an EMBL/GenBank/DDBJ whole genome shotgun (WGS) entry which is preliminary data.</text>
</comment>
<evidence type="ECO:0000313" key="1">
    <source>
        <dbReference type="EMBL" id="TET80118.1"/>
    </source>
</evidence>
<proteinExistence type="predicted"/>
<dbReference type="GO" id="GO:0003824">
    <property type="term" value="F:catalytic activity"/>
    <property type="evidence" value="ECO:0007669"/>
    <property type="project" value="InterPro"/>
</dbReference>
<feature type="non-terminal residue" evidence="1">
    <location>
        <position position="257"/>
    </location>
</feature>
<dbReference type="GO" id="GO:0005975">
    <property type="term" value="P:carbohydrate metabolic process"/>
    <property type="evidence" value="ECO:0007669"/>
    <property type="project" value="InterPro"/>
</dbReference>
<dbReference type="AlphaFoldDB" id="A0A523XLE1"/>
<dbReference type="InterPro" id="IPR011013">
    <property type="entry name" value="Gal_mutarotase_sf_dom"/>
</dbReference>
<protein>
    <submittedName>
        <fullName evidence="1">Uncharacterized protein</fullName>
    </submittedName>
</protein>
<organism evidence="1 2">
    <name type="scientific">candidate division TA06 bacterium</name>
    <dbReference type="NCBI Taxonomy" id="2250710"/>
    <lineage>
        <taxon>Bacteria</taxon>
        <taxon>Bacteria division TA06</taxon>
    </lineage>
</organism>